<dbReference type="InParanoid" id="A0A0C9ZKZ0"/>
<dbReference type="InterPro" id="IPR021765">
    <property type="entry name" value="UstYa-like"/>
</dbReference>
<dbReference type="OrthoDB" id="3687641at2759"/>
<evidence type="ECO:0008006" key="4">
    <source>
        <dbReference type="Google" id="ProtNLM"/>
    </source>
</evidence>
<dbReference type="Pfam" id="PF11807">
    <property type="entry name" value="UstYa"/>
    <property type="match status" value="1"/>
</dbReference>
<keyword evidence="3" id="KW-1185">Reference proteome</keyword>
<dbReference type="EMBL" id="KN835408">
    <property type="protein sequence ID" value="KIK38170.1"/>
    <property type="molecule type" value="Genomic_DNA"/>
</dbReference>
<evidence type="ECO:0000313" key="3">
    <source>
        <dbReference type="Proteomes" id="UP000054485"/>
    </source>
</evidence>
<protein>
    <recommendedName>
        <fullName evidence="4">Tat pathway signal sequence</fullName>
    </recommendedName>
</protein>
<proteinExistence type="inferred from homology"/>
<dbReference type="HOGENOM" id="CLU_042941_0_2_1"/>
<reference evidence="2 3" key="1">
    <citation type="submission" date="2014-04" db="EMBL/GenBank/DDBJ databases">
        <authorList>
            <consortium name="DOE Joint Genome Institute"/>
            <person name="Kuo A."/>
            <person name="Ruytinx J."/>
            <person name="Rineau F."/>
            <person name="Colpaert J."/>
            <person name="Kohler A."/>
            <person name="Nagy L.G."/>
            <person name="Floudas D."/>
            <person name="Copeland A."/>
            <person name="Barry K.W."/>
            <person name="Cichocki N."/>
            <person name="Veneault-Fourrey C."/>
            <person name="LaButti K."/>
            <person name="Lindquist E.A."/>
            <person name="Lipzen A."/>
            <person name="Lundell T."/>
            <person name="Morin E."/>
            <person name="Murat C."/>
            <person name="Sun H."/>
            <person name="Tunlid A."/>
            <person name="Henrissat B."/>
            <person name="Grigoriev I.V."/>
            <person name="Hibbett D.S."/>
            <person name="Martin F."/>
            <person name="Nordberg H.P."/>
            <person name="Cantor M.N."/>
            <person name="Hua S.X."/>
        </authorList>
    </citation>
    <scope>NUCLEOTIDE SEQUENCE [LARGE SCALE GENOMIC DNA]</scope>
    <source>
        <strain evidence="2 3">UH-Slu-Lm8-n1</strain>
    </source>
</reference>
<accession>A0A0C9ZKZ0</accession>
<reference evidence="3" key="2">
    <citation type="submission" date="2015-01" db="EMBL/GenBank/DDBJ databases">
        <title>Evolutionary Origins and Diversification of the Mycorrhizal Mutualists.</title>
        <authorList>
            <consortium name="DOE Joint Genome Institute"/>
            <consortium name="Mycorrhizal Genomics Consortium"/>
            <person name="Kohler A."/>
            <person name="Kuo A."/>
            <person name="Nagy L.G."/>
            <person name="Floudas D."/>
            <person name="Copeland A."/>
            <person name="Barry K.W."/>
            <person name="Cichocki N."/>
            <person name="Veneault-Fourrey C."/>
            <person name="LaButti K."/>
            <person name="Lindquist E.A."/>
            <person name="Lipzen A."/>
            <person name="Lundell T."/>
            <person name="Morin E."/>
            <person name="Murat C."/>
            <person name="Riley R."/>
            <person name="Ohm R."/>
            <person name="Sun H."/>
            <person name="Tunlid A."/>
            <person name="Henrissat B."/>
            <person name="Grigoriev I.V."/>
            <person name="Hibbett D.S."/>
            <person name="Martin F."/>
        </authorList>
    </citation>
    <scope>NUCLEOTIDE SEQUENCE [LARGE SCALE GENOMIC DNA]</scope>
    <source>
        <strain evidence="3">UH-Slu-Lm8-n1</strain>
    </source>
</reference>
<gene>
    <name evidence="2" type="ORF">CY34DRAFT_407299</name>
</gene>
<evidence type="ECO:0000256" key="1">
    <source>
        <dbReference type="ARBA" id="ARBA00035112"/>
    </source>
</evidence>
<dbReference type="PANTHER" id="PTHR33365">
    <property type="entry name" value="YALI0B05434P"/>
    <property type="match status" value="1"/>
</dbReference>
<dbReference type="Proteomes" id="UP000054485">
    <property type="component" value="Unassembled WGS sequence"/>
</dbReference>
<organism evidence="2 3">
    <name type="scientific">Suillus luteus UH-Slu-Lm8-n1</name>
    <dbReference type="NCBI Taxonomy" id="930992"/>
    <lineage>
        <taxon>Eukaryota</taxon>
        <taxon>Fungi</taxon>
        <taxon>Dikarya</taxon>
        <taxon>Basidiomycota</taxon>
        <taxon>Agaricomycotina</taxon>
        <taxon>Agaricomycetes</taxon>
        <taxon>Agaricomycetidae</taxon>
        <taxon>Boletales</taxon>
        <taxon>Suillineae</taxon>
        <taxon>Suillaceae</taxon>
        <taxon>Suillus</taxon>
    </lineage>
</organism>
<evidence type="ECO:0000313" key="2">
    <source>
        <dbReference type="EMBL" id="KIK38170.1"/>
    </source>
</evidence>
<dbReference type="GO" id="GO:0043386">
    <property type="term" value="P:mycotoxin biosynthetic process"/>
    <property type="evidence" value="ECO:0007669"/>
    <property type="project" value="InterPro"/>
</dbReference>
<name>A0A0C9ZKZ0_9AGAM</name>
<dbReference type="AlphaFoldDB" id="A0A0C9ZKZ0"/>
<comment type="similarity">
    <text evidence="1">Belongs to the ustYa family.</text>
</comment>
<dbReference type="STRING" id="930992.A0A0C9ZKZ0"/>
<sequence length="272" mass="31610">MVRYFSQYSPLENVDDDEKLSGDAARLDAEPRPESRTLRLCLTHGILICTTVFSFTLWMGTPPTYLRNDIPTIYSPASVAVEPVIVRFNGTLDFPSIYRAPPSPEVDAVWDRITRDVRPTRMTREEMLKAGTTDLRSKVRYPEKIGGDYMVSLESAHQMHCVNFLRKASWQEFYNSTDRSFQAAPGVLRLHLDHCIEMIRQNIMCNADTTMITWNWVQGHEDPYPNFNTRHRCRNFEKLMDWSVEHAVHIEESEVIRYEDTVDLPRPQPHTS</sequence>
<dbReference type="PANTHER" id="PTHR33365:SF14">
    <property type="entry name" value="TAT PATHWAY SIGNAL SEQUENCE"/>
    <property type="match status" value="1"/>
</dbReference>